<reference evidence="1" key="1">
    <citation type="submission" date="2021-01" db="EMBL/GenBank/DDBJ databases">
        <title>Description of Breznakiella homolactica.</title>
        <authorList>
            <person name="Song Y."/>
            <person name="Brune A."/>
        </authorList>
    </citation>
    <scope>NUCLEOTIDE SEQUENCE</scope>
    <source>
        <strain evidence="1">RmG30</strain>
    </source>
</reference>
<evidence type="ECO:0008006" key="3">
    <source>
        <dbReference type="Google" id="ProtNLM"/>
    </source>
</evidence>
<dbReference type="AlphaFoldDB" id="A0A7T7XRZ6"/>
<dbReference type="KEGG" id="bhc:JFL75_14090"/>
<name>A0A7T7XRZ6_9SPIR</name>
<dbReference type="Gene3D" id="2.30.30.40">
    <property type="entry name" value="SH3 Domains"/>
    <property type="match status" value="1"/>
</dbReference>
<dbReference type="EMBL" id="CP067089">
    <property type="protein sequence ID" value="QQO11401.1"/>
    <property type="molecule type" value="Genomic_DNA"/>
</dbReference>
<keyword evidence="2" id="KW-1185">Reference proteome</keyword>
<accession>A0A7T7XRZ6</accession>
<evidence type="ECO:0000313" key="2">
    <source>
        <dbReference type="Proteomes" id="UP000595917"/>
    </source>
</evidence>
<protein>
    <recommendedName>
        <fullName evidence="3">SH3 domain-containing protein</fullName>
    </recommendedName>
</protein>
<gene>
    <name evidence="1" type="ORF">JFL75_14090</name>
</gene>
<dbReference type="Proteomes" id="UP000595917">
    <property type="component" value="Chromosome"/>
</dbReference>
<evidence type="ECO:0000313" key="1">
    <source>
        <dbReference type="EMBL" id="QQO11401.1"/>
    </source>
</evidence>
<organism evidence="1 2">
    <name type="scientific">Breznakiella homolactica</name>
    <dbReference type="NCBI Taxonomy" id="2798577"/>
    <lineage>
        <taxon>Bacteria</taxon>
        <taxon>Pseudomonadati</taxon>
        <taxon>Spirochaetota</taxon>
        <taxon>Spirochaetia</taxon>
        <taxon>Spirochaetales</taxon>
        <taxon>Breznakiellaceae</taxon>
        <taxon>Breznakiella</taxon>
    </lineage>
</organism>
<sequence>MTVLFCSCDSRREESPVIPPVNYPLSRLSVGYGVVTASYIHVLAEPKSDAASMGYVRRGSIVEIMERRQVHRNGDSEPWVLIEGSYNGWLQEANIQIYDNESQAKTAAENLR</sequence>
<proteinExistence type="predicted"/>